<sequence>MDFQITAAEERVLLLIVEHLGAGNAPTPEELAPDAGRDVQTEVEALRAKGWLLVRDVDGRATVIGLSPLATAAVSNRRYGRRE</sequence>
<dbReference type="EMBL" id="BAAAHB010000013">
    <property type="protein sequence ID" value="GAA0455985.1"/>
    <property type="molecule type" value="Genomic_DNA"/>
</dbReference>
<organism evidence="1 2">
    <name type="scientific">Streptomyces stramineus</name>
    <dbReference type="NCBI Taxonomy" id="173861"/>
    <lineage>
        <taxon>Bacteria</taxon>
        <taxon>Bacillati</taxon>
        <taxon>Actinomycetota</taxon>
        <taxon>Actinomycetes</taxon>
        <taxon>Kitasatosporales</taxon>
        <taxon>Streptomycetaceae</taxon>
        <taxon>Streptomyces</taxon>
    </lineage>
</organism>
<dbReference type="RefSeq" id="WP_344088528.1">
    <property type="nucleotide sequence ID" value="NZ_BAAAHB010000013.1"/>
</dbReference>
<accession>A0ABP3JM62</accession>
<comment type="caution">
    <text evidence="1">The sequence shown here is derived from an EMBL/GenBank/DDBJ whole genome shotgun (WGS) entry which is preliminary data.</text>
</comment>
<proteinExistence type="predicted"/>
<evidence type="ECO:0000313" key="1">
    <source>
        <dbReference type="EMBL" id="GAA0455985.1"/>
    </source>
</evidence>
<name>A0ABP3JM62_9ACTN</name>
<protein>
    <submittedName>
        <fullName evidence="1">Uncharacterized protein</fullName>
    </submittedName>
</protein>
<dbReference type="InterPro" id="IPR053717">
    <property type="entry name" value="MerB_lyase_sf"/>
</dbReference>
<dbReference type="Gene3D" id="3.30.450.410">
    <property type="match status" value="1"/>
</dbReference>
<keyword evidence="2" id="KW-1185">Reference proteome</keyword>
<dbReference type="Proteomes" id="UP001499895">
    <property type="component" value="Unassembled WGS sequence"/>
</dbReference>
<evidence type="ECO:0000313" key="2">
    <source>
        <dbReference type="Proteomes" id="UP001499895"/>
    </source>
</evidence>
<reference evidence="2" key="1">
    <citation type="journal article" date="2019" name="Int. J. Syst. Evol. Microbiol.">
        <title>The Global Catalogue of Microorganisms (GCM) 10K type strain sequencing project: providing services to taxonomists for standard genome sequencing and annotation.</title>
        <authorList>
            <consortium name="The Broad Institute Genomics Platform"/>
            <consortium name="The Broad Institute Genome Sequencing Center for Infectious Disease"/>
            <person name="Wu L."/>
            <person name="Ma J."/>
        </authorList>
    </citation>
    <scope>NUCLEOTIDE SEQUENCE [LARGE SCALE GENOMIC DNA]</scope>
    <source>
        <strain evidence="2">JCM 10649</strain>
    </source>
</reference>
<gene>
    <name evidence="1" type="ORF">GCM10009544_18390</name>
</gene>